<dbReference type="GO" id="GO:0005737">
    <property type="term" value="C:cytoplasm"/>
    <property type="evidence" value="ECO:0007669"/>
    <property type="project" value="TreeGrafter"/>
</dbReference>
<sequence length="276" mass="33187">MKAMDFLDTLFFDPDITIRDMHKGLTNQNFLLEMNQETYVLRIPRADSEHIVNRHHETMALEAVRDADIDVETIYYDEASGYKVTRYLPDARTYRECEDPCKLERTAALMKRFHSLQKRVDADFEPIRRLQGYRNRLRQPLYDLTPYEDAIQAVYHLNNPRILCHNDWVDGNILFTKDKTYLIDYEYAANNDPLFDVMSFLSENQIEDPALRERFYAVYFDEMNATVRRQLDIWENFQNLLWCCWAMMMWESRHESVYRAIARDKYEALKRKNPNT</sequence>
<proteinExistence type="predicted"/>
<dbReference type="Proteomes" id="UP000030008">
    <property type="component" value="Unassembled WGS sequence"/>
</dbReference>
<dbReference type="InterPro" id="IPR002575">
    <property type="entry name" value="Aminoglycoside_PTrfase"/>
</dbReference>
<dbReference type="SUPFAM" id="SSF56112">
    <property type="entry name" value="Protein kinase-like (PK-like)"/>
    <property type="match status" value="1"/>
</dbReference>
<gene>
    <name evidence="2" type="ORF">CIAN88_09050</name>
</gene>
<dbReference type="Pfam" id="PF01636">
    <property type="entry name" value="APH"/>
    <property type="match status" value="1"/>
</dbReference>
<keyword evidence="2" id="KW-0808">Transferase</keyword>
<dbReference type="Gene3D" id="3.30.200.20">
    <property type="entry name" value="Phosphorylase Kinase, domain 1"/>
    <property type="match status" value="1"/>
</dbReference>
<dbReference type="GO" id="GO:0004305">
    <property type="term" value="F:ethanolamine kinase activity"/>
    <property type="evidence" value="ECO:0007669"/>
    <property type="project" value="TreeGrafter"/>
</dbReference>
<name>A0A099I7L0_CLOIN</name>
<evidence type="ECO:0000259" key="1">
    <source>
        <dbReference type="Pfam" id="PF01636"/>
    </source>
</evidence>
<dbReference type="EMBL" id="JQIF01000039">
    <property type="protein sequence ID" value="KGJ53551.1"/>
    <property type="molecule type" value="Genomic_DNA"/>
</dbReference>
<evidence type="ECO:0000313" key="3">
    <source>
        <dbReference type="Proteomes" id="UP000030008"/>
    </source>
</evidence>
<organism evidence="2 3">
    <name type="scientific">Clostridium innocuum</name>
    <dbReference type="NCBI Taxonomy" id="1522"/>
    <lineage>
        <taxon>Bacteria</taxon>
        <taxon>Bacillati</taxon>
        <taxon>Bacillota</taxon>
        <taxon>Clostridia</taxon>
        <taxon>Eubacteriales</taxon>
        <taxon>Clostridiaceae</taxon>
        <taxon>Clostridium</taxon>
    </lineage>
</organism>
<dbReference type="Gene3D" id="3.90.1200.10">
    <property type="match status" value="1"/>
</dbReference>
<dbReference type="GO" id="GO:0006646">
    <property type="term" value="P:phosphatidylethanolamine biosynthetic process"/>
    <property type="evidence" value="ECO:0007669"/>
    <property type="project" value="TreeGrafter"/>
</dbReference>
<dbReference type="InterPro" id="IPR011009">
    <property type="entry name" value="Kinase-like_dom_sf"/>
</dbReference>
<evidence type="ECO:0000313" key="2">
    <source>
        <dbReference type="EMBL" id="KGJ53551.1"/>
    </source>
</evidence>
<dbReference type="PANTHER" id="PTHR22603:SF66">
    <property type="entry name" value="ETHANOLAMINE KINASE"/>
    <property type="match status" value="1"/>
</dbReference>
<feature type="domain" description="Aminoglycoside phosphotransferase" evidence="1">
    <location>
        <begin position="18"/>
        <end position="220"/>
    </location>
</feature>
<dbReference type="RefSeq" id="WP_044905092.1">
    <property type="nucleotide sequence ID" value="NZ_JQIF01000039.1"/>
</dbReference>
<reference evidence="2 3" key="1">
    <citation type="submission" date="2014-08" db="EMBL/GenBank/DDBJ databases">
        <title>Clostridium innocuum, an unnegligible vancomycin-resistant pathogen causing extra-intestinal infections.</title>
        <authorList>
            <person name="Feng Y."/>
            <person name="Chiu C.-H."/>
        </authorList>
    </citation>
    <scope>NUCLEOTIDE SEQUENCE [LARGE SCALE GENOMIC DNA]</scope>
    <source>
        <strain evidence="2 3">AN88</strain>
    </source>
</reference>
<dbReference type="PANTHER" id="PTHR22603">
    <property type="entry name" value="CHOLINE/ETHANOALAMINE KINASE"/>
    <property type="match status" value="1"/>
</dbReference>
<protein>
    <submittedName>
        <fullName evidence="2">Phosphotransferase</fullName>
    </submittedName>
</protein>
<comment type="caution">
    <text evidence="2">The sequence shown here is derived from an EMBL/GenBank/DDBJ whole genome shotgun (WGS) entry which is preliminary data.</text>
</comment>
<accession>A0A099I7L0</accession>
<dbReference type="CDD" id="cd05151">
    <property type="entry name" value="ChoK-like"/>
    <property type="match status" value="1"/>
</dbReference>
<dbReference type="AlphaFoldDB" id="A0A099I7L0"/>